<proteinExistence type="predicted"/>
<accession>A0ABR6F2E5</accession>
<organism evidence="1 2">
    <name type="scientific">Pedobacter gandavensis</name>
    <dbReference type="NCBI Taxonomy" id="2679963"/>
    <lineage>
        <taxon>Bacteria</taxon>
        <taxon>Pseudomonadati</taxon>
        <taxon>Bacteroidota</taxon>
        <taxon>Sphingobacteriia</taxon>
        <taxon>Sphingobacteriales</taxon>
        <taxon>Sphingobacteriaceae</taxon>
        <taxon>Pedobacter</taxon>
    </lineage>
</organism>
<sequence>MNLTTEEQLSNYLTKLNELKERGVKHPFCDGYYKITEIHNLTIYAESVVMLVRADWKPLGATQETTHCTVSVKLNPLFYYHSRGPKEESPQLLLGRIIKVQKVEVYEEEWNNRLFTYIKVCWSLPRPKSSQRDLTVCDMEEGDSYVKVTDNDKINAILNSKPTF</sequence>
<gene>
    <name evidence="1" type="ORF">GM920_22640</name>
</gene>
<dbReference type="RefSeq" id="WP_182961680.1">
    <property type="nucleotide sequence ID" value="NZ_WNXC01000011.1"/>
</dbReference>
<keyword evidence="2" id="KW-1185">Reference proteome</keyword>
<evidence type="ECO:0000313" key="1">
    <source>
        <dbReference type="EMBL" id="MBB2151712.1"/>
    </source>
</evidence>
<dbReference type="EMBL" id="WNXC01000011">
    <property type="protein sequence ID" value="MBB2151712.1"/>
    <property type="molecule type" value="Genomic_DNA"/>
</dbReference>
<evidence type="ECO:0000313" key="2">
    <source>
        <dbReference type="Proteomes" id="UP000636110"/>
    </source>
</evidence>
<comment type="caution">
    <text evidence="1">The sequence shown here is derived from an EMBL/GenBank/DDBJ whole genome shotgun (WGS) entry which is preliminary data.</text>
</comment>
<dbReference type="Proteomes" id="UP000636110">
    <property type="component" value="Unassembled WGS sequence"/>
</dbReference>
<protein>
    <submittedName>
        <fullName evidence="1">Uncharacterized protein</fullName>
    </submittedName>
</protein>
<name>A0ABR6F2E5_9SPHI</name>
<reference evidence="1 2" key="1">
    <citation type="submission" date="2019-11" db="EMBL/GenBank/DDBJ databases">
        <title>Description of Pedobacter sp. LMG 31462T.</title>
        <authorList>
            <person name="Carlier A."/>
            <person name="Qi S."/>
            <person name="Vandamme P."/>
        </authorList>
    </citation>
    <scope>NUCLEOTIDE SEQUENCE [LARGE SCALE GENOMIC DNA]</scope>
    <source>
        <strain evidence="1 2">LMG 31462</strain>
    </source>
</reference>